<name>A0A4Y7XC27_9GAMM</name>
<evidence type="ECO:0000313" key="2">
    <source>
        <dbReference type="Proteomes" id="UP000297834"/>
    </source>
</evidence>
<reference evidence="1 2" key="1">
    <citation type="submission" date="2019-03" db="EMBL/GenBank/DDBJ databases">
        <title>Alkanindiges illinoisensis: a potential pathogenic isolated from ascites of a gastric cancer patient with abdominal metastasis.</title>
        <authorList>
            <person name="Hu X."/>
            <person name="Yang B."/>
            <person name="Yan X."/>
            <person name="Lin L."/>
            <person name="Zhao H."/>
            <person name="Zhou F."/>
            <person name="Su B."/>
            <person name="Chen J."/>
            <person name="Rui Y."/>
            <person name="Wang Q."/>
            <person name="Zheng L."/>
        </authorList>
    </citation>
    <scope>NUCLEOTIDE SEQUENCE [LARGE SCALE GENOMIC DNA]</scope>
    <source>
        <strain evidence="1 2">NFYY 23406</strain>
    </source>
</reference>
<dbReference type="EMBL" id="SNTY01000025">
    <property type="protein sequence ID" value="TEU26831.1"/>
    <property type="molecule type" value="Genomic_DNA"/>
</dbReference>
<evidence type="ECO:0000313" key="1">
    <source>
        <dbReference type="EMBL" id="TEU26831.1"/>
    </source>
</evidence>
<sequence>MTTVNSSNTNSTQQFYQQYSANHFLPSINWQYLFSQNQLLPTQALALQTIYQVTVPLALTTLKRLNIDIFAEHEKKPQGLGLFDKLRALEPKLIEHLVEASRRMDEKVRHLIWSMMLRGGAVLAFKAWLGKVKTGEESIDMGYFNELADLLWLKTDPYTLAEQFAVDPHAEHEHLFLFYEDHVLLDRFSNLATAELFVKLGLYDPAFLCLNDEQVRDHFVQKGLITQSQVDDLMDSLNPLFTDMPQSRQRVVHFYH</sequence>
<dbReference type="RefSeq" id="WP_134244278.1">
    <property type="nucleotide sequence ID" value="NZ_SNTY01000025.1"/>
</dbReference>
<organism evidence="1 2">
    <name type="scientific">Alkanindiges illinoisensis</name>
    <dbReference type="NCBI Taxonomy" id="197183"/>
    <lineage>
        <taxon>Bacteria</taxon>
        <taxon>Pseudomonadati</taxon>
        <taxon>Pseudomonadota</taxon>
        <taxon>Gammaproteobacteria</taxon>
        <taxon>Moraxellales</taxon>
        <taxon>Moraxellaceae</taxon>
        <taxon>Alkanindiges</taxon>
    </lineage>
</organism>
<accession>A0A4Y7XC27</accession>
<comment type="caution">
    <text evidence="1">The sequence shown here is derived from an EMBL/GenBank/DDBJ whole genome shotgun (WGS) entry which is preliminary data.</text>
</comment>
<dbReference type="AlphaFoldDB" id="A0A4Y7XC27"/>
<keyword evidence="2" id="KW-1185">Reference proteome</keyword>
<dbReference type="Proteomes" id="UP000297834">
    <property type="component" value="Unassembled WGS sequence"/>
</dbReference>
<proteinExistence type="predicted"/>
<dbReference type="OrthoDB" id="6704635at2"/>
<protein>
    <submittedName>
        <fullName evidence="1">Uncharacterized protein</fullName>
    </submittedName>
</protein>
<gene>
    <name evidence="1" type="ORF">E2B99_07410</name>
</gene>